<dbReference type="RefSeq" id="WP_089777097.1">
    <property type="nucleotide sequence ID" value="NZ_CABLRR010000001.1"/>
</dbReference>
<dbReference type="AlphaFoldDB" id="A0A0D6JMP0"/>
<protein>
    <submittedName>
        <fullName evidence="2">Uncharacterized protein</fullName>
    </submittedName>
</protein>
<feature type="transmembrane region" description="Helical" evidence="1">
    <location>
        <begin position="65"/>
        <end position="82"/>
    </location>
</feature>
<dbReference type="EMBL" id="CSTE01000001">
    <property type="protein sequence ID" value="CQR49144.1"/>
    <property type="molecule type" value="Genomic_DNA"/>
</dbReference>
<gene>
    <name evidence="2" type="ORF">BN996_00600</name>
</gene>
<sequence length="83" mass="8787">MVNVSPISVVAIVVGLSCFALGGRLLKSAAAARRVARSDDPEFVLDPTREDPPDDELDGDDLERGFMLLVFGALALLFAAISL</sequence>
<name>A0A0D6JMP0_9EURY</name>
<proteinExistence type="predicted"/>
<keyword evidence="3" id="KW-1185">Reference proteome</keyword>
<evidence type="ECO:0000256" key="1">
    <source>
        <dbReference type="SAM" id="Phobius"/>
    </source>
</evidence>
<keyword evidence="1" id="KW-1133">Transmembrane helix</keyword>
<organism evidence="2 3">
    <name type="scientific">Haloferax massiliensis</name>
    <dbReference type="NCBI Taxonomy" id="1476858"/>
    <lineage>
        <taxon>Archaea</taxon>
        <taxon>Methanobacteriati</taxon>
        <taxon>Methanobacteriota</taxon>
        <taxon>Stenosarchaea group</taxon>
        <taxon>Halobacteria</taxon>
        <taxon>Halobacteriales</taxon>
        <taxon>Haloferacaceae</taxon>
        <taxon>Haloferax</taxon>
    </lineage>
</organism>
<keyword evidence="1" id="KW-0812">Transmembrane</keyword>
<accession>A0A0D6JMP0</accession>
<evidence type="ECO:0000313" key="3">
    <source>
        <dbReference type="Proteomes" id="UP000198902"/>
    </source>
</evidence>
<reference evidence="3" key="1">
    <citation type="submission" date="2015-03" db="EMBL/GenBank/DDBJ databases">
        <authorList>
            <person name="Urmite Genomes"/>
        </authorList>
    </citation>
    <scope>NUCLEOTIDE SEQUENCE [LARGE SCALE GENOMIC DNA]</scope>
    <source>
        <strain evidence="3">Arc-Hr</strain>
    </source>
</reference>
<evidence type="ECO:0000313" key="2">
    <source>
        <dbReference type="EMBL" id="CQR49144.1"/>
    </source>
</evidence>
<keyword evidence="1" id="KW-0472">Membrane</keyword>
<feature type="transmembrane region" description="Helical" evidence="1">
    <location>
        <begin position="6"/>
        <end position="26"/>
    </location>
</feature>
<dbReference type="Proteomes" id="UP000198902">
    <property type="component" value="Unassembled WGS sequence"/>
</dbReference>